<comment type="caution">
    <text evidence="2">The sequence shown here is derived from an EMBL/GenBank/DDBJ whole genome shotgun (WGS) entry which is preliminary data.</text>
</comment>
<keyword evidence="3" id="KW-1185">Reference proteome</keyword>
<proteinExistence type="predicted"/>
<protein>
    <recommendedName>
        <fullName evidence="4">NAC domain-containing protein</fullName>
    </recommendedName>
</protein>
<feature type="region of interest" description="Disordered" evidence="1">
    <location>
        <begin position="58"/>
        <end position="120"/>
    </location>
</feature>
<dbReference type="EMBL" id="JABFTP020000083">
    <property type="protein sequence ID" value="KAL3275071.1"/>
    <property type="molecule type" value="Genomic_DNA"/>
</dbReference>
<accession>A0ABD2N8F1</accession>
<name>A0ABD2N8F1_9CUCU</name>
<sequence>MRYIKECEGKDIKMVPNYNVRQVFSPNEEEMLAGYFIKCALLHHGPPPMSIFSDDEFLPAEFTDQRQPEPQRQPQPEPQLGCIHEDHNIPEDVTLEQTYPGHLTPQPENVTSKHSPRDVNDSILTPSMIQLFPKSSSNNSTEEKRKCLSTTIITNSNYETDRNRI</sequence>
<evidence type="ECO:0000313" key="3">
    <source>
        <dbReference type="Proteomes" id="UP001516400"/>
    </source>
</evidence>
<evidence type="ECO:0008006" key="4">
    <source>
        <dbReference type="Google" id="ProtNLM"/>
    </source>
</evidence>
<evidence type="ECO:0000313" key="2">
    <source>
        <dbReference type="EMBL" id="KAL3275071.1"/>
    </source>
</evidence>
<dbReference type="Proteomes" id="UP001516400">
    <property type="component" value="Unassembled WGS sequence"/>
</dbReference>
<organism evidence="2 3">
    <name type="scientific">Cryptolaemus montrouzieri</name>
    <dbReference type="NCBI Taxonomy" id="559131"/>
    <lineage>
        <taxon>Eukaryota</taxon>
        <taxon>Metazoa</taxon>
        <taxon>Ecdysozoa</taxon>
        <taxon>Arthropoda</taxon>
        <taxon>Hexapoda</taxon>
        <taxon>Insecta</taxon>
        <taxon>Pterygota</taxon>
        <taxon>Neoptera</taxon>
        <taxon>Endopterygota</taxon>
        <taxon>Coleoptera</taxon>
        <taxon>Polyphaga</taxon>
        <taxon>Cucujiformia</taxon>
        <taxon>Coccinelloidea</taxon>
        <taxon>Coccinellidae</taxon>
        <taxon>Scymninae</taxon>
        <taxon>Scymnini</taxon>
        <taxon>Cryptolaemus</taxon>
    </lineage>
</organism>
<gene>
    <name evidence="2" type="ORF">HHI36_019843</name>
</gene>
<evidence type="ECO:0000256" key="1">
    <source>
        <dbReference type="SAM" id="MobiDB-lite"/>
    </source>
</evidence>
<dbReference type="AlphaFoldDB" id="A0ABD2N8F1"/>
<reference evidence="2 3" key="1">
    <citation type="journal article" date="2021" name="BMC Biol.">
        <title>Horizontally acquired antibacterial genes associated with adaptive radiation of ladybird beetles.</title>
        <authorList>
            <person name="Li H.S."/>
            <person name="Tang X.F."/>
            <person name="Huang Y.H."/>
            <person name="Xu Z.Y."/>
            <person name="Chen M.L."/>
            <person name="Du X.Y."/>
            <person name="Qiu B.Y."/>
            <person name="Chen P.T."/>
            <person name="Zhang W."/>
            <person name="Slipinski A."/>
            <person name="Escalona H.E."/>
            <person name="Waterhouse R.M."/>
            <person name="Zwick A."/>
            <person name="Pang H."/>
        </authorList>
    </citation>
    <scope>NUCLEOTIDE SEQUENCE [LARGE SCALE GENOMIC DNA]</scope>
    <source>
        <strain evidence="2">SYSU2018</strain>
    </source>
</reference>